<sequence length="250" mass="25749">MQGKVCLITGATSGIGRAIAEAFAAAGAMLVLSGRDEARAQALLAALRAQGHETHFIAGDQADPATAGRLAEATLALHGRIDVLVNNAGMLTNGTALETTDAQWSRLLEVNLSAPFRMCRAVLPAMIAARRGSIVNVASDWALMGARGALVYCVSKAALAQMSRCMALDHATDGVRVNAVCPGDTDTPMLDQAFSTGDRATKMQALASGIPMGRVARPQEVAQAVVFLASEAASFMTGVLLPVDGGTSAQ</sequence>
<dbReference type="InterPro" id="IPR020904">
    <property type="entry name" value="Sc_DH/Rdtase_CS"/>
</dbReference>
<dbReference type="RefSeq" id="WP_250195582.1">
    <property type="nucleotide sequence ID" value="NZ_CP097635.1"/>
</dbReference>
<dbReference type="PRINTS" id="PR00081">
    <property type="entry name" value="GDHRDH"/>
</dbReference>
<accession>A0ABY4S601</accession>
<protein>
    <submittedName>
        <fullName evidence="2">SDR family oxidoreductase</fullName>
    </submittedName>
</protein>
<dbReference type="CDD" id="cd05233">
    <property type="entry name" value="SDR_c"/>
    <property type="match status" value="1"/>
</dbReference>
<dbReference type="SMART" id="SM00822">
    <property type="entry name" value="PKS_KR"/>
    <property type="match status" value="1"/>
</dbReference>
<dbReference type="InterPro" id="IPR057326">
    <property type="entry name" value="KR_dom"/>
</dbReference>
<reference evidence="2" key="1">
    <citation type="submission" date="2022-05" db="EMBL/GenBank/DDBJ databases">
        <title>An RpoN-dependent PEP-CTERM gene is involved in floc formation of an Aquincola tertiaricarbonis strain.</title>
        <authorList>
            <person name="Qiu D."/>
            <person name="Xia M."/>
        </authorList>
    </citation>
    <scope>NUCLEOTIDE SEQUENCE</scope>
    <source>
        <strain evidence="2">RN12</strain>
    </source>
</reference>
<dbReference type="PANTHER" id="PTHR43975:SF2">
    <property type="entry name" value="EG:BACR7A4.14 PROTEIN-RELATED"/>
    <property type="match status" value="1"/>
</dbReference>
<dbReference type="NCBIfam" id="NF005559">
    <property type="entry name" value="PRK07231.1"/>
    <property type="match status" value="1"/>
</dbReference>
<dbReference type="EMBL" id="CP097635">
    <property type="protein sequence ID" value="URI07316.1"/>
    <property type="molecule type" value="Genomic_DNA"/>
</dbReference>
<dbReference type="PRINTS" id="PR00080">
    <property type="entry name" value="SDRFAMILY"/>
</dbReference>
<name>A0ABY4S601_AQUTE</name>
<gene>
    <name evidence="2" type="ORF">MW290_01430</name>
</gene>
<dbReference type="Pfam" id="PF13561">
    <property type="entry name" value="adh_short_C2"/>
    <property type="match status" value="1"/>
</dbReference>
<evidence type="ECO:0000313" key="2">
    <source>
        <dbReference type="EMBL" id="URI07316.1"/>
    </source>
</evidence>
<organism evidence="2 3">
    <name type="scientific">Aquincola tertiaricarbonis</name>
    <dbReference type="NCBI Taxonomy" id="391953"/>
    <lineage>
        <taxon>Bacteria</taxon>
        <taxon>Pseudomonadati</taxon>
        <taxon>Pseudomonadota</taxon>
        <taxon>Betaproteobacteria</taxon>
        <taxon>Burkholderiales</taxon>
        <taxon>Sphaerotilaceae</taxon>
        <taxon>Aquincola</taxon>
    </lineage>
</organism>
<dbReference type="PANTHER" id="PTHR43975">
    <property type="entry name" value="ZGC:101858"/>
    <property type="match status" value="1"/>
</dbReference>
<keyword evidence="3" id="KW-1185">Reference proteome</keyword>
<dbReference type="InterPro" id="IPR002347">
    <property type="entry name" value="SDR_fam"/>
</dbReference>
<evidence type="ECO:0000259" key="1">
    <source>
        <dbReference type="SMART" id="SM00822"/>
    </source>
</evidence>
<dbReference type="Gene3D" id="3.40.50.720">
    <property type="entry name" value="NAD(P)-binding Rossmann-like Domain"/>
    <property type="match status" value="1"/>
</dbReference>
<evidence type="ECO:0000313" key="3">
    <source>
        <dbReference type="Proteomes" id="UP001056201"/>
    </source>
</evidence>
<dbReference type="SUPFAM" id="SSF51735">
    <property type="entry name" value="NAD(P)-binding Rossmann-fold domains"/>
    <property type="match status" value="1"/>
</dbReference>
<dbReference type="Proteomes" id="UP001056201">
    <property type="component" value="Chromosome 1"/>
</dbReference>
<dbReference type="InterPro" id="IPR036291">
    <property type="entry name" value="NAD(P)-bd_dom_sf"/>
</dbReference>
<dbReference type="PROSITE" id="PS00061">
    <property type="entry name" value="ADH_SHORT"/>
    <property type="match status" value="1"/>
</dbReference>
<feature type="domain" description="Ketoreductase" evidence="1">
    <location>
        <begin position="4"/>
        <end position="147"/>
    </location>
</feature>
<proteinExistence type="predicted"/>